<keyword evidence="4 7" id="KW-0732">Signal</keyword>
<dbReference type="CDD" id="cd19423">
    <property type="entry name" value="lipocalin_LTBP1-like"/>
    <property type="match status" value="1"/>
</dbReference>
<evidence type="ECO:0000256" key="1">
    <source>
        <dbReference type="ARBA" id="ARBA00004613"/>
    </source>
</evidence>
<proteinExistence type="evidence at transcript level"/>
<protein>
    <recommendedName>
        <fullName evidence="9">Triatin-like salivary lipocalin</fullName>
    </recommendedName>
</protein>
<sequence length="196" mass="22242">MNTIVVVIFFGILTHAFGNFAGITECQQVTAMNGFDPNKFFKGTWHMTNVHNGLFSIVCQDLETEIKKGKLIIEYNYNKSGKEHTVHCESNGQEQNGVIPFNCKIKSLRFFKLLNQVTEFQANFKIMTTDYNDYALLYKCVTLKSGTKADNYVVLRRSKSDYNIPGSVQSFLQINGVSLKNCKELINADDINIEVI</sequence>
<feature type="chain" id="PRO_5003024425" description="Triatin-like salivary lipocalin" evidence="7">
    <location>
        <begin position="19"/>
        <end position="196"/>
    </location>
</feature>
<dbReference type="GO" id="GO:0090729">
    <property type="term" value="F:toxin activity"/>
    <property type="evidence" value="ECO:0007669"/>
    <property type="project" value="UniProtKB-KW"/>
</dbReference>
<evidence type="ECO:0000256" key="2">
    <source>
        <dbReference type="ARBA" id="ARBA00022525"/>
    </source>
</evidence>
<evidence type="ECO:0000313" key="8">
    <source>
        <dbReference type="EMBL" id="BAI50827.1"/>
    </source>
</evidence>
<dbReference type="InterPro" id="IPR012674">
    <property type="entry name" value="Calycin"/>
</dbReference>
<dbReference type="SUPFAM" id="SSF50814">
    <property type="entry name" value="Lipocalins"/>
    <property type="match status" value="1"/>
</dbReference>
<keyword evidence="5" id="KW-1199">Hemostasis impairing toxin</keyword>
<dbReference type="Pfam" id="PF03973">
    <property type="entry name" value="Triabin"/>
    <property type="match status" value="1"/>
</dbReference>
<dbReference type="AlphaFoldDB" id="D1MWC6"/>
<evidence type="ECO:0000256" key="5">
    <source>
        <dbReference type="ARBA" id="ARBA00023240"/>
    </source>
</evidence>
<evidence type="ECO:0000256" key="4">
    <source>
        <dbReference type="ARBA" id="ARBA00022729"/>
    </source>
</evidence>
<evidence type="ECO:0000256" key="7">
    <source>
        <dbReference type="SAM" id="SignalP"/>
    </source>
</evidence>
<accession>D1MWC6</accession>
<keyword evidence="2" id="KW-0964">Secreted</keyword>
<evidence type="ECO:0000256" key="3">
    <source>
        <dbReference type="ARBA" id="ARBA00022656"/>
    </source>
</evidence>
<dbReference type="EMBL" id="AB470377">
    <property type="protein sequence ID" value="BAI50827.1"/>
    <property type="molecule type" value="mRNA"/>
</dbReference>
<feature type="signal peptide" evidence="7">
    <location>
        <begin position="1"/>
        <end position="18"/>
    </location>
</feature>
<comment type="subcellular location">
    <subcellularLocation>
        <location evidence="1">Secreted</location>
    </subcellularLocation>
</comment>
<dbReference type="GO" id="GO:0005576">
    <property type="term" value="C:extracellular region"/>
    <property type="evidence" value="ECO:0007669"/>
    <property type="project" value="UniProtKB-SubCell"/>
</dbReference>
<organism evidence="8">
    <name type="scientific">Triatoma dimidiata</name>
    <name type="common">Kissing bug</name>
    <name type="synonym">Meccus dimidiatus</name>
    <dbReference type="NCBI Taxonomy" id="72491"/>
    <lineage>
        <taxon>Eukaryota</taxon>
        <taxon>Metazoa</taxon>
        <taxon>Ecdysozoa</taxon>
        <taxon>Arthropoda</taxon>
        <taxon>Hexapoda</taxon>
        <taxon>Insecta</taxon>
        <taxon>Pterygota</taxon>
        <taxon>Neoptera</taxon>
        <taxon>Paraneoptera</taxon>
        <taxon>Hemiptera</taxon>
        <taxon>Heteroptera</taxon>
        <taxon>Panheteroptera</taxon>
        <taxon>Cimicomorpha</taxon>
        <taxon>Reduviidae</taxon>
        <taxon>Triatominae</taxon>
        <taxon>Triatoma</taxon>
    </lineage>
</organism>
<evidence type="ECO:0008006" key="9">
    <source>
        <dbReference type="Google" id="ProtNLM"/>
    </source>
</evidence>
<keyword evidence="3" id="KW-0800">Toxin</keyword>
<dbReference type="Gene3D" id="2.40.128.20">
    <property type="match status" value="1"/>
</dbReference>
<dbReference type="GO" id="GO:0030682">
    <property type="term" value="P:symbiont-mediated perturbation of host defenses"/>
    <property type="evidence" value="ECO:0007669"/>
    <property type="project" value="InterPro"/>
</dbReference>
<reference evidence="8" key="1">
    <citation type="journal article" date="2010" name="Infect. Genet. Evol.">
        <title>A repertoire of the dominant transcripts from the salivary glands of the blood-sucking bug, Triatoma dimidiata, a vector of Chagas disease.</title>
        <authorList>
            <person name="Kato H."/>
            <person name="Jochim R.C."/>
            <person name="Gomez E.A."/>
            <person name="Sakoda R."/>
            <person name="Iwata H."/>
            <person name="Valenzuela J.G."/>
            <person name="Hashiguchi Y."/>
        </authorList>
    </citation>
    <scope>NUCLEOTIDE SEQUENCE</scope>
    <source>
        <tissue evidence="8">Salivary gland</tissue>
    </source>
</reference>
<comment type="similarity">
    <text evidence="6">Belongs to the calycin superfamily. Triabin family.</text>
</comment>
<name>D1MWC6_TRIDM</name>
<evidence type="ECO:0000256" key="6">
    <source>
        <dbReference type="ARBA" id="ARBA00034121"/>
    </source>
</evidence>
<dbReference type="InterPro" id="IPR005657">
    <property type="entry name" value="Triabi/Procalin"/>
</dbReference>